<accession>A0A7H0KA80</accession>
<dbReference type="PANTHER" id="PTHR43479:SF11">
    <property type="entry name" value="ACREF_ENVCD OPERON REPRESSOR-RELATED"/>
    <property type="match status" value="1"/>
</dbReference>
<evidence type="ECO:0000256" key="1">
    <source>
        <dbReference type="ARBA" id="ARBA00023125"/>
    </source>
</evidence>
<dbReference type="EMBL" id="JABFED010000001">
    <property type="protein sequence ID" value="MBA1836475.1"/>
    <property type="molecule type" value="Genomic_DNA"/>
</dbReference>
<dbReference type="GO" id="GO:0003677">
    <property type="term" value="F:DNA binding"/>
    <property type="evidence" value="ECO:0007669"/>
    <property type="project" value="UniProtKB-UniRule"/>
</dbReference>
<keyword evidence="3" id="KW-1185">Reference proteome</keyword>
<comment type="caution">
    <text evidence="2">The sequence shown here is derived from an EMBL/GenBank/DDBJ whole genome shotgun (WGS) entry which is preliminary data.</text>
</comment>
<reference evidence="2 3" key="1">
    <citation type="submission" date="2020-05" db="EMBL/GenBank/DDBJ databases">
        <title>Descriptions of Corynebacterium xxxx sp. nov., Corynebacterium yyyy sp. nov. and Corynebacterium zzzz sp. nov.</title>
        <authorList>
            <person name="Zhang G."/>
        </authorList>
    </citation>
    <scope>NUCLEOTIDE SEQUENCE [LARGE SCALE GENOMIC DNA]</scope>
    <source>
        <strain evidence="3">zg-913</strain>
    </source>
</reference>
<dbReference type="InterPro" id="IPR001647">
    <property type="entry name" value="HTH_TetR"/>
</dbReference>
<gene>
    <name evidence="2" type="ORF">HMA55_00850</name>
</gene>
<dbReference type="PROSITE" id="PS50977">
    <property type="entry name" value="HTH_TETR_2"/>
    <property type="match status" value="1"/>
</dbReference>
<protein>
    <submittedName>
        <fullName evidence="2">TetR/AcrR family transcriptional regulator</fullName>
    </submittedName>
</protein>
<organism evidence="2 3">
    <name type="scientific">Corynebacterium wankanglinii</name>
    <dbReference type="NCBI Taxonomy" id="2735136"/>
    <lineage>
        <taxon>Bacteria</taxon>
        <taxon>Bacillati</taxon>
        <taxon>Actinomycetota</taxon>
        <taxon>Actinomycetes</taxon>
        <taxon>Mycobacteriales</taxon>
        <taxon>Corynebacteriaceae</taxon>
        <taxon>Corynebacterium</taxon>
    </lineage>
</organism>
<dbReference type="AlphaFoldDB" id="A0A7H0KA80"/>
<dbReference type="InterPro" id="IPR009057">
    <property type="entry name" value="Homeodomain-like_sf"/>
</dbReference>
<dbReference type="Gene3D" id="1.10.357.10">
    <property type="entry name" value="Tetracycline Repressor, domain 2"/>
    <property type="match status" value="1"/>
</dbReference>
<name>A0A7H0KA80_9CORY</name>
<dbReference type="SUPFAM" id="SSF46689">
    <property type="entry name" value="Homeodomain-like"/>
    <property type="match status" value="1"/>
</dbReference>
<evidence type="ECO:0000313" key="2">
    <source>
        <dbReference type="EMBL" id="MBA1836475.1"/>
    </source>
</evidence>
<dbReference type="Proteomes" id="UP000577408">
    <property type="component" value="Unassembled WGS sequence"/>
</dbReference>
<dbReference type="PANTHER" id="PTHR43479">
    <property type="entry name" value="ACREF/ENVCD OPERON REPRESSOR-RELATED"/>
    <property type="match status" value="1"/>
</dbReference>
<evidence type="ECO:0000313" key="3">
    <source>
        <dbReference type="Proteomes" id="UP000577408"/>
    </source>
</evidence>
<dbReference type="InterPro" id="IPR050624">
    <property type="entry name" value="HTH-type_Tx_Regulator"/>
</dbReference>
<dbReference type="Pfam" id="PF00440">
    <property type="entry name" value="TetR_N"/>
    <property type="match status" value="1"/>
</dbReference>
<proteinExistence type="predicted"/>
<keyword evidence="1" id="KW-0238">DNA-binding</keyword>
<sequence>MNQVVPGRRSESTDPRALRTRKALVGATVALLKTHPVAELNVSQIVKEAGVSRQVFYQHFTDRDGLVLATAQDMIKEAYEGFVARFSSDRDFEAAVTALMTTLTDQYEAAVHIIDSPVHSMLDQEVVAIMLPTMREELRSRADEWGGADEQLLDDMASFYIAGCQHLLEEGVREGASPEEIGRRVELVRRVLIRE</sequence>